<protein>
    <submittedName>
        <fullName evidence="2">Uncharacterized protein</fullName>
    </submittedName>
</protein>
<feature type="coiled-coil region" evidence="1">
    <location>
        <begin position="341"/>
        <end position="378"/>
    </location>
</feature>
<feature type="coiled-coil region" evidence="1">
    <location>
        <begin position="273"/>
        <end position="300"/>
    </location>
</feature>
<dbReference type="Proteomes" id="UP001295444">
    <property type="component" value="Chromosome 09"/>
</dbReference>
<proteinExistence type="predicted"/>
<evidence type="ECO:0000313" key="2">
    <source>
        <dbReference type="EMBL" id="CAH2314135.1"/>
    </source>
</evidence>
<evidence type="ECO:0000313" key="3">
    <source>
        <dbReference type="Proteomes" id="UP001295444"/>
    </source>
</evidence>
<dbReference type="AlphaFoldDB" id="A0AAD1SX71"/>
<keyword evidence="1" id="KW-0175">Coiled coil</keyword>
<name>A0AAD1SX71_PELCU</name>
<feature type="coiled-coil region" evidence="1">
    <location>
        <begin position="154"/>
        <end position="242"/>
    </location>
</feature>
<gene>
    <name evidence="2" type="ORF">PECUL_23A021210</name>
</gene>
<sequence length="680" mass="80005">MVKDALHLEIHSKRETGAMEGHVILDICEGKETVILKKVKQDVVGKSIDEEKTHGEMQKEICLCNLEQERQSKIKGEIKEYDEKLLYNLEHEDKIQINLLDNLEQERQCEEQIEKELDNLEQERQCEVQVEKGLDNLEKERQCEVRVEKGLDNLEHDRQCVVQVEKELDNLEHDRQCEVQVEKELDNLEKERQCEVRVEKGLDNLEHDRQCVVQVEKELDNLEHDRQCEVQVEKELDNLEQERQCEVRVEKGLDNLEHDRQCVVRVEKGLDNLEHDRQCVVQVEKELDNLEQERQCEVRVEKGLDNLEHDRQCEVQVELELYNLEHDRQCEVQVEKGLDNLEQERQCEVQVEKELDNLEQERQCEVQVEKQLDCLEQERQWEVQAELELYNLEHDRQCEVQVEKGLDNLEQEKLIDMQRDTGIETQERDGEAVRKESGYRIKAELDKIKSQRYFSESMPEMKVPAEAKREFTTNFKHSTEMKSNSERPYNGDKKDLNCHRKHLEEDVLITKALDNEPTEHKPDCMKYLFHLEPEGGLWAAESPRDGEQPMNILCDQELSSCDAVWDWFSEVESATRNIVRFENENIDFRGPEEQVILPTNITGYEECDSEFSTENATITDSQDDGRRPSHRCVDVGLYIQGCEIMGSRDLKLKVEDMVQSLVEEASLRLFCYSQDLHSSG</sequence>
<organism evidence="2 3">
    <name type="scientific">Pelobates cultripes</name>
    <name type="common">Western spadefoot toad</name>
    <dbReference type="NCBI Taxonomy" id="61616"/>
    <lineage>
        <taxon>Eukaryota</taxon>
        <taxon>Metazoa</taxon>
        <taxon>Chordata</taxon>
        <taxon>Craniata</taxon>
        <taxon>Vertebrata</taxon>
        <taxon>Euteleostomi</taxon>
        <taxon>Amphibia</taxon>
        <taxon>Batrachia</taxon>
        <taxon>Anura</taxon>
        <taxon>Pelobatoidea</taxon>
        <taxon>Pelobatidae</taxon>
        <taxon>Pelobates</taxon>
    </lineage>
</organism>
<dbReference type="EMBL" id="OW240920">
    <property type="protein sequence ID" value="CAH2314135.1"/>
    <property type="molecule type" value="Genomic_DNA"/>
</dbReference>
<evidence type="ECO:0000256" key="1">
    <source>
        <dbReference type="SAM" id="Coils"/>
    </source>
</evidence>
<accession>A0AAD1SX71</accession>
<reference evidence="2" key="1">
    <citation type="submission" date="2022-03" db="EMBL/GenBank/DDBJ databases">
        <authorList>
            <person name="Alioto T."/>
            <person name="Alioto T."/>
            <person name="Gomez Garrido J."/>
        </authorList>
    </citation>
    <scope>NUCLEOTIDE SEQUENCE</scope>
</reference>
<keyword evidence="3" id="KW-1185">Reference proteome</keyword>
<feature type="coiled-coil region" evidence="1">
    <location>
        <begin position="100"/>
        <end position="130"/>
    </location>
</feature>